<organism evidence="2 3">
    <name type="scientific">Orbilia oligospora</name>
    <name type="common">Nematode-trapping fungus</name>
    <name type="synonym">Arthrobotrys oligospora</name>
    <dbReference type="NCBI Taxonomy" id="2813651"/>
    <lineage>
        <taxon>Eukaryota</taxon>
        <taxon>Fungi</taxon>
        <taxon>Dikarya</taxon>
        <taxon>Ascomycota</taxon>
        <taxon>Pezizomycotina</taxon>
        <taxon>Orbiliomycetes</taxon>
        <taxon>Orbiliales</taxon>
        <taxon>Orbiliaceae</taxon>
        <taxon>Orbilia</taxon>
    </lineage>
</organism>
<dbReference type="OrthoDB" id="5335745at2759"/>
<evidence type="ECO:0000313" key="3">
    <source>
        <dbReference type="Proteomes" id="UP000474640"/>
    </source>
</evidence>
<proteinExistence type="predicted"/>
<dbReference type="AlphaFoldDB" id="A0A7C8VBY9"/>
<feature type="region of interest" description="Disordered" evidence="1">
    <location>
        <begin position="366"/>
        <end position="432"/>
    </location>
</feature>
<dbReference type="SUPFAM" id="SSF81383">
    <property type="entry name" value="F-box domain"/>
    <property type="match status" value="1"/>
</dbReference>
<reference evidence="2 3" key="1">
    <citation type="submission" date="2020-01" db="EMBL/GenBank/DDBJ databases">
        <authorList>
            <person name="Palmer J.M."/>
        </authorList>
    </citation>
    <scope>NUCLEOTIDE SEQUENCE [LARGE SCALE GENOMIC DNA]</scope>
    <source>
        <strain evidence="2 3">TWF970</strain>
    </source>
</reference>
<feature type="compositionally biased region" description="Acidic residues" evidence="1">
    <location>
        <begin position="372"/>
        <end position="432"/>
    </location>
</feature>
<name>A0A7C8VBY9_ORBOL</name>
<evidence type="ECO:0000256" key="1">
    <source>
        <dbReference type="SAM" id="MobiDB-lite"/>
    </source>
</evidence>
<dbReference type="InterPro" id="IPR036047">
    <property type="entry name" value="F-box-like_dom_sf"/>
</dbReference>
<protein>
    <recommendedName>
        <fullName evidence="4">F-box domain-containing protein</fullName>
    </recommendedName>
</protein>
<comment type="caution">
    <text evidence="2">The sequence shown here is derived from an EMBL/GenBank/DDBJ whole genome shotgun (WGS) entry which is preliminary data.</text>
</comment>
<dbReference type="Proteomes" id="UP000474640">
    <property type="component" value="Unassembled WGS sequence"/>
</dbReference>
<dbReference type="EMBL" id="JAABOJ010000006">
    <property type="protein sequence ID" value="KAF3286154.1"/>
    <property type="molecule type" value="Genomic_DNA"/>
</dbReference>
<gene>
    <name evidence="2" type="ORF">TWF970_009703</name>
</gene>
<evidence type="ECO:0008006" key="4">
    <source>
        <dbReference type="Google" id="ProtNLM"/>
    </source>
</evidence>
<evidence type="ECO:0000313" key="2">
    <source>
        <dbReference type="EMBL" id="KAF3286154.1"/>
    </source>
</evidence>
<sequence length="432" mass="49884">MDSVSSAGELLLALPTELWYYVLSFLDPNDKMLFAKCSWHCFSIAFPNGVKIPDVDYEWSLRPFSDGGRLAEFKHRIHSARFDIADINNLYSYFEKASIFPNLHRLEINIISSNAFQKEILAEMLLLLSTLPYYENLSHLVISWHNTYQRLPSFETNKIVRDPRSKITSLSIANLESIVLPQSLRSLTLFISRLEYILPLINFERITNLVLLSPIFPPSSIFYNIKKLTIDSSYPIVALQLPRLARNFPSVETFSFLRTRPGASGANWIQHIPLFPKMRTLSTYWPQVGLKNADIEMLETALETKFSTSNDFPVLRSIIFCGYRDFADHRRNITATCVISRTGSRKPGEEFEFKWHGNLGNYQDDPGFADSLLDDSSDEEWEEGNTDEDESEFGEEDDVGIEEDDEEQGEEEEEYDSEYFEYLASDDEFYDK</sequence>
<accession>A0A7C8VBY9</accession>